<keyword evidence="2" id="KW-1185">Reference proteome</keyword>
<dbReference type="AlphaFoldDB" id="A0A7D9H1G0"/>
<dbReference type="Proteomes" id="UP000478008">
    <property type="component" value="Unassembled WGS sequence"/>
</dbReference>
<protein>
    <submittedName>
        <fullName evidence="1">DEBR0S3_04390g1_1</fullName>
    </submittedName>
</protein>
<gene>
    <name evidence="1" type="ORF">DEBR0S3_04390G</name>
</gene>
<organism evidence="1 2">
    <name type="scientific">Dekkera bruxellensis</name>
    <name type="common">Brettanomyces custersii</name>
    <dbReference type="NCBI Taxonomy" id="5007"/>
    <lineage>
        <taxon>Eukaryota</taxon>
        <taxon>Fungi</taxon>
        <taxon>Dikarya</taxon>
        <taxon>Ascomycota</taxon>
        <taxon>Saccharomycotina</taxon>
        <taxon>Pichiomycetes</taxon>
        <taxon>Pichiales</taxon>
        <taxon>Pichiaceae</taxon>
        <taxon>Brettanomyces</taxon>
    </lineage>
</organism>
<sequence>MMPFFANILKKPFEAKFDVEYCTANRIFRNDTPNIQGKVTISALKQISKVIEIDVGFKGVIHNYFKQVYVTYSFTMTGAVTRVKELKEDRLLFEQVDEKKYDNPIDIKDNGKPIIKDFNFCFPSTIDLPSTCDKLGGNTDNQGHTTVSYYLYVIIRRSDGVFHSGDLEIKYPILFQGASEAFARDIMKTVKCKSTFESKLKRRIWDMKQKKFITNPIARARRHTRGIRQLWDVNYRKENYGIYAQDVTLYCNFVYCENFNLMRPLNELLWLRFYVRGPKSNDNNEKPILDENFCINGKSTGLGRFSLKELNIRLYHDMIIRTEYARYQSKILDDLYLVQPSGGGFIMDVCNFSYDSKQNIWYQDVSINEILGKKSSDIPLIDELIRPVMCTYSLESFLRAVTGLRFALKVGTDETDSENVKDLEAEAPAVVTCFENLPAYGEEPAPDEMTLPPAFST</sequence>
<proteinExistence type="predicted"/>
<accession>A0A7D9H1G0</accession>
<name>A0A7D9H1G0_DEKBR</name>
<reference evidence="1 2" key="1">
    <citation type="submission" date="2019-07" db="EMBL/GenBank/DDBJ databases">
        <authorList>
            <person name="Friedrich A."/>
            <person name="Schacherer J."/>
        </authorList>
    </citation>
    <scope>NUCLEOTIDE SEQUENCE [LARGE SCALE GENOMIC DNA]</scope>
</reference>
<evidence type="ECO:0000313" key="2">
    <source>
        <dbReference type="Proteomes" id="UP000478008"/>
    </source>
</evidence>
<evidence type="ECO:0000313" key="1">
    <source>
        <dbReference type="EMBL" id="VUG18188.1"/>
    </source>
</evidence>
<dbReference type="EMBL" id="CABFWN010000003">
    <property type="protein sequence ID" value="VUG18188.1"/>
    <property type="molecule type" value="Genomic_DNA"/>
</dbReference>